<keyword evidence="1" id="KW-0808">Transferase</keyword>
<proteinExistence type="predicted"/>
<evidence type="ECO:0000259" key="3">
    <source>
        <dbReference type="PROSITE" id="PS51186"/>
    </source>
</evidence>
<dbReference type="EMBL" id="CP104064">
    <property type="protein sequence ID" value="WAH39296.1"/>
    <property type="molecule type" value="Genomic_DNA"/>
</dbReference>
<feature type="domain" description="N-acetyltransferase" evidence="3">
    <location>
        <begin position="1"/>
        <end position="149"/>
    </location>
</feature>
<dbReference type="PROSITE" id="PS51186">
    <property type="entry name" value="GNAT"/>
    <property type="match status" value="1"/>
</dbReference>
<evidence type="ECO:0000256" key="2">
    <source>
        <dbReference type="ARBA" id="ARBA00023315"/>
    </source>
</evidence>
<gene>
    <name evidence="4" type="ORF">NZD86_20480</name>
</gene>
<evidence type="ECO:0000313" key="5">
    <source>
        <dbReference type="Proteomes" id="UP001164803"/>
    </source>
</evidence>
<dbReference type="InterPro" id="IPR016181">
    <property type="entry name" value="Acyl_CoA_acyltransferase"/>
</dbReference>
<organism evidence="4 5">
    <name type="scientific">Alicyclobacillus dauci</name>
    <dbReference type="NCBI Taxonomy" id="1475485"/>
    <lineage>
        <taxon>Bacteria</taxon>
        <taxon>Bacillati</taxon>
        <taxon>Bacillota</taxon>
        <taxon>Bacilli</taxon>
        <taxon>Bacillales</taxon>
        <taxon>Alicyclobacillaceae</taxon>
        <taxon>Alicyclobacillus</taxon>
    </lineage>
</organism>
<dbReference type="InterPro" id="IPR050680">
    <property type="entry name" value="YpeA/RimI_acetyltransf"/>
</dbReference>
<dbReference type="PANTHER" id="PTHR43420">
    <property type="entry name" value="ACETYLTRANSFERASE"/>
    <property type="match status" value="1"/>
</dbReference>
<dbReference type="InterPro" id="IPR000182">
    <property type="entry name" value="GNAT_dom"/>
</dbReference>
<keyword evidence="2" id="KW-0012">Acyltransferase</keyword>
<dbReference type="RefSeq" id="WP_268046982.1">
    <property type="nucleotide sequence ID" value="NZ_CP104064.1"/>
</dbReference>
<dbReference type="Proteomes" id="UP001164803">
    <property type="component" value="Chromosome"/>
</dbReference>
<accession>A0ABY6ZAW5</accession>
<evidence type="ECO:0000256" key="1">
    <source>
        <dbReference type="ARBA" id="ARBA00022679"/>
    </source>
</evidence>
<dbReference type="CDD" id="cd04301">
    <property type="entry name" value="NAT_SF"/>
    <property type="match status" value="1"/>
</dbReference>
<reference evidence="4" key="1">
    <citation type="submission" date="2022-08" db="EMBL/GenBank/DDBJ databases">
        <title>Alicyclobacillus dauci DSM2870, complete genome.</title>
        <authorList>
            <person name="Wang Q."/>
            <person name="Cai R."/>
            <person name="Wang Z."/>
        </authorList>
    </citation>
    <scope>NUCLEOTIDE SEQUENCE</scope>
    <source>
        <strain evidence="4">DSM 28700</strain>
    </source>
</reference>
<sequence>MCFVEDSPCRNSPRTLHYNQSCETFRRERGTNVHIRRLGAVSSGDDLVGIVTFIRHEHQKLRHKSMLVGMYMTPSSRGQGIGKKLVLEGIRRAQDEWKVEQILLSVVSTNDAALRLYESVGFQTFGVERRALKVGETYLDELHMAVYFNS</sequence>
<name>A0ABY6ZAW5_9BACL</name>
<dbReference type="SUPFAM" id="SSF55729">
    <property type="entry name" value="Acyl-CoA N-acyltransferases (Nat)"/>
    <property type="match status" value="1"/>
</dbReference>
<keyword evidence="5" id="KW-1185">Reference proteome</keyword>
<evidence type="ECO:0000313" key="4">
    <source>
        <dbReference type="EMBL" id="WAH39296.1"/>
    </source>
</evidence>
<dbReference type="Gene3D" id="3.40.630.30">
    <property type="match status" value="1"/>
</dbReference>
<protein>
    <submittedName>
        <fullName evidence="4">GNAT family N-acetyltransferase</fullName>
    </submittedName>
</protein>
<dbReference type="Pfam" id="PF00583">
    <property type="entry name" value="Acetyltransf_1"/>
    <property type="match status" value="1"/>
</dbReference>